<comment type="catalytic activity">
    <reaction evidence="10">
        <text>ITP + H2O = IDP + phosphate + H(+)</text>
        <dbReference type="Rhea" id="RHEA:28330"/>
        <dbReference type="ChEBI" id="CHEBI:15377"/>
        <dbReference type="ChEBI" id="CHEBI:15378"/>
        <dbReference type="ChEBI" id="CHEBI:43474"/>
        <dbReference type="ChEBI" id="CHEBI:58280"/>
        <dbReference type="ChEBI" id="CHEBI:61402"/>
        <dbReference type="EC" id="3.6.1.73"/>
    </reaction>
</comment>
<evidence type="ECO:0000256" key="10">
    <source>
        <dbReference type="ARBA" id="ARBA00048174"/>
    </source>
</evidence>
<keyword evidence="5" id="KW-0378">Hydrolase</keyword>
<sequence>IAVGSKNKPKLEAVREIVKEYDFFAGAEVVGISVVSGVREQPVGLDETVQGAINRAKSAFHNCQYAIGLESGIIPVPQTKSGYMDLTVCAIYDGATIHLGMSSAFEYPPQMVKMALEDGIDISTSARMLGITTHEKIGEAEGMIGFLTKSRLTRKDYTIQALRTALIHLENRELYS</sequence>
<evidence type="ECO:0000256" key="11">
    <source>
        <dbReference type="ARBA" id="ARBA00048781"/>
    </source>
</evidence>
<evidence type="ECO:0000313" key="13">
    <source>
        <dbReference type="EMBL" id="OGF41458.1"/>
    </source>
</evidence>
<dbReference type="SUPFAM" id="SSF52972">
    <property type="entry name" value="ITPase-like"/>
    <property type="match status" value="1"/>
</dbReference>
<dbReference type="EC" id="3.6.1.73" evidence="9"/>
<evidence type="ECO:0000313" key="14">
    <source>
        <dbReference type="Proteomes" id="UP000177939"/>
    </source>
</evidence>
<dbReference type="InterPro" id="IPR026533">
    <property type="entry name" value="NTPase/PRRC1"/>
</dbReference>
<keyword evidence="6" id="KW-0460">Magnesium</keyword>
<evidence type="ECO:0000259" key="12">
    <source>
        <dbReference type="Pfam" id="PF01931"/>
    </source>
</evidence>
<dbReference type="InterPro" id="IPR002786">
    <property type="entry name" value="Non_canon_purine_NTPase"/>
</dbReference>
<evidence type="ECO:0000256" key="2">
    <source>
        <dbReference type="ARBA" id="ARBA00001946"/>
    </source>
</evidence>
<feature type="non-terminal residue" evidence="13">
    <location>
        <position position="1"/>
    </location>
</feature>
<evidence type="ECO:0000256" key="5">
    <source>
        <dbReference type="ARBA" id="ARBA00022801"/>
    </source>
</evidence>
<reference evidence="13 14" key="1">
    <citation type="journal article" date="2016" name="Nat. Commun.">
        <title>Thousands of microbial genomes shed light on interconnected biogeochemical processes in an aquifer system.</title>
        <authorList>
            <person name="Anantharaman K."/>
            <person name="Brown C.T."/>
            <person name="Hug L.A."/>
            <person name="Sharon I."/>
            <person name="Castelle C.J."/>
            <person name="Probst A.J."/>
            <person name="Thomas B.C."/>
            <person name="Singh A."/>
            <person name="Wilkins M.J."/>
            <person name="Karaoz U."/>
            <person name="Brodie E.L."/>
            <person name="Williams K.H."/>
            <person name="Hubbard S.S."/>
            <person name="Banfield J.F."/>
        </authorList>
    </citation>
    <scope>NUCLEOTIDE SEQUENCE [LARGE SCALE GENOMIC DNA]</scope>
</reference>
<dbReference type="Proteomes" id="UP000177939">
    <property type="component" value="Unassembled WGS sequence"/>
</dbReference>
<organism evidence="13 14">
    <name type="scientific">Candidatus Falkowbacteria bacterium RIFOXYC2_FULL_47_12</name>
    <dbReference type="NCBI Taxonomy" id="1798004"/>
    <lineage>
        <taxon>Bacteria</taxon>
        <taxon>Candidatus Falkowiibacteriota</taxon>
    </lineage>
</organism>
<dbReference type="GO" id="GO:0103023">
    <property type="term" value="F:ITPase activity"/>
    <property type="evidence" value="ECO:0007669"/>
    <property type="project" value="UniProtKB-EC"/>
</dbReference>
<keyword evidence="8" id="KW-0464">Manganese</keyword>
<proteinExistence type="predicted"/>
<dbReference type="Pfam" id="PF01931">
    <property type="entry name" value="NTPase_I-T"/>
    <property type="match status" value="1"/>
</dbReference>
<dbReference type="GO" id="GO:0000166">
    <property type="term" value="F:nucleotide binding"/>
    <property type="evidence" value="ECO:0007669"/>
    <property type="project" value="UniProtKB-KW"/>
</dbReference>
<dbReference type="GO" id="GO:0009117">
    <property type="term" value="P:nucleotide metabolic process"/>
    <property type="evidence" value="ECO:0007669"/>
    <property type="project" value="UniProtKB-KW"/>
</dbReference>
<evidence type="ECO:0000256" key="9">
    <source>
        <dbReference type="ARBA" id="ARBA00038901"/>
    </source>
</evidence>
<dbReference type="GO" id="GO:0006772">
    <property type="term" value="P:thiamine metabolic process"/>
    <property type="evidence" value="ECO:0007669"/>
    <property type="project" value="TreeGrafter"/>
</dbReference>
<dbReference type="PANTHER" id="PTHR34699:SF2">
    <property type="entry name" value="NON-CANONICAL PURINE NTP PHOSPHATASE_PRRC1 DOMAIN-CONTAINING PROTEIN"/>
    <property type="match status" value="1"/>
</dbReference>
<comment type="caution">
    <text evidence="13">The sequence shown here is derived from an EMBL/GenBank/DDBJ whole genome shotgun (WGS) entry which is preliminary data.</text>
</comment>
<dbReference type="InterPro" id="IPR029001">
    <property type="entry name" value="ITPase-like_fam"/>
</dbReference>
<evidence type="ECO:0000256" key="4">
    <source>
        <dbReference type="ARBA" id="ARBA00022741"/>
    </source>
</evidence>
<dbReference type="Gene3D" id="3.90.950.10">
    <property type="match status" value="1"/>
</dbReference>
<keyword evidence="7" id="KW-0546">Nucleotide metabolism</keyword>
<accession>A0A1F5TRJ4</accession>
<evidence type="ECO:0000256" key="8">
    <source>
        <dbReference type="ARBA" id="ARBA00023211"/>
    </source>
</evidence>
<comment type="catalytic activity">
    <reaction evidence="11">
        <text>XTP + H2O = XDP + phosphate + H(+)</text>
        <dbReference type="Rhea" id="RHEA:28406"/>
        <dbReference type="ChEBI" id="CHEBI:15377"/>
        <dbReference type="ChEBI" id="CHEBI:15378"/>
        <dbReference type="ChEBI" id="CHEBI:43474"/>
        <dbReference type="ChEBI" id="CHEBI:59884"/>
        <dbReference type="ChEBI" id="CHEBI:61314"/>
        <dbReference type="EC" id="3.6.1.73"/>
    </reaction>
</comment>
<keyword evidence="4" id="KW-0547">Nucleotide-binding</keyword>
<evidence type="ECO:0000256" key="6">
    <source>
        <dbReference type="ARBA" id="ARBA00022842"/>
    </source>
</evidence>
<comment type="cofactor">
    <cofactor evidence="1">
        <name>Mn(2+)</name>
        <dbReference type="ChEBI" id="CHEBI:29035"/>
    </cofactor>
</comment>
<dbReference type="GO" id="GO:0046872">
    <property type="term" value="F:metal ion binding"/>
    <property type="evidence" value="ECO:0007669"/>
    <property type="project" value="UniProtKB-KW"/>
</dbReference>
<evidence type="ECO:0000256" key="1">
    <source>
        <dbReference type="ARBA" id="ARBA00001936"/>
    </source>
</evidence>
<dbReference type="InterPro" id="IPR050299">
    <property type="entry name" value="YjjX_NTPase"/>
</dbReference>
<feature type="domain" description="Non-canonical purine NTP phosphatase/PRRC1" evidence="12">
    <location>
        <begin position="4"/>
        <end position="168"/>
    </location>
</feature>
<dbReference type="PANTHER" id="PTHR34699">
    <property type="match status" value="1"/>
</dbReference>
<name>A0A1F5TRJ4_9BACT</name>
<evidence type="ECO:0000256" key="7">
    <source>
        <dbReference type="ARBA" id="ARBA00023080"/>
    </source>
</evidence>
<gene>
    <name evidence="13" type="ORF">A2477_00095</name>
</gene>
<evidence type="ECO:0000256" key="3">
    <source>
        <dbReference type="ARBA" id="ARBA00022723"/>
    </source>
</evidence>
<protein>
    <recommendedName>
        <fullName evidence="9">inosine/xanthosine triphosphatase</fullName>
        <ecNumber evidence="9">3.6.1.73</ecNumber>
    </recommendedName>
</protein>
<comment type="cofactor">
    <cofactor evidence="2">
        <name>Mg(2+)</name>
        <dbReference type="ChEBI" id="CHEBI:18420"/>
    </cofactor>
</comment>
<keyword evidence="3" id="KW-0479">Metal-binding</keyword>
<dbReference type="NCBIfam" id="TIGR00258">
    <property type="entry name" value="inosine/xanthosine triphosphatase"/>
    <property type="match status" value="1"/>
</dbReference>
<dbReference type="AlphaFoldDB" id="A0A1F5TRJ4"/>
<dbReference type="EMBL" id="MFGL01000004">
    <property type="protein sequence ID" value="OGF41458.1"/>
    <property type="molecule type" value="Genomic_DNA"/>
</dbReference>